<reference evidence="1" key="1">
    <citation type="journal article" date="2023" name="G3 (Bethesda)">
        <title>A reference genome for the long-term kleptoplast-retaining sea slug Elysia crispata morphotype clarki.</title>
        <authorList>
            <person name="Eastman K.E."/>
            <person name="Pendleton A.L."/>
            <person name="Shaikh M.A."/>
            <person name="Suttiyut T."/>
            <person name="Ogas R."/>
            <person name="Tomko P."/>
            <person name="Gavelis G."/>
            <person name="Widhalm J.R."/>
            <person name="Wisecaver J.H."/>
        </authorList>
    </citation>
    <scope>NUCLEOTIDE SEQUENCE</scope>
    <source>
        <strain evidence="1">ECLA1</strain>
    </source>
</reference>
<evidence type="ECO:0000313" key="1">
    <source>
        <dbReference type="EMBL" id="KAK3765133.1"/>
    </source>
</evidence>
<gene>
    <name evidence="1" type="ORF">RRG08_027774</name>
</gene>
<proteinExistence type="predicted"/>
<comment type="caution">
    <text evidence="1">The sequence shown here is derived from an EMBL/GenBank/DDBJ whole genome shotgun (WGS) entry which is preliminary data.</text>
</comment>
<protein>
    <submittedName>
        <fullName evidence="1">Uncharacterized protein</fullName>
    </submittedName>
</protein>
<organism evidence="1 2">
    <name type="scientific">Elysia crispata</name>
    <name type="common">lettuce slug</name>
    <dbReference type="NCBI Taxonomy" id="231223"/>
    <lineage>
        <taxon>Eukaryota</taxon>
        <taxon>Metazoa</taxon>
        <taxon>Spiralia</taxon>
        <taxon>Lophotrochozoa</taxon>
        <taxon>Mollusca</taxon>
        <taxon>Gastropoda</taxon>
        <taxon>Heterobranchia</taxon>
        <taxon>Euthyneura</taxon>
        <taxon>Panpulmonata</taxon>
        <taxon>Sacoglossa</taxon>
        <taxon>Placobranchoidea</taxon>
        <taxon>Plakobranchidae</taxon>
        <taxon>Elysia</taxon>
    </lineage>
</organism>
<name>A0AAE1DD83_9GAST</name>
<dbReference type="Proteomes" id="UP001283361">
    <property type="component" value="Unassembled WGS sequence"/>
</dbReference>
<dbReference type="AlphaFoldDB" id="A0AAE1DD83"/>
<sequence length="141" mass="16436">MKKNNYHNSLPRCRKPIRATSIIWKSGILSYWFEAGLVFELADLKPEPTRPRRGVDEMRAPPAEWAPGDKAMLFLPLPVFLNVLNLRDQHVPRAPLVSVENLTIATNILHNHHHHQQQQQQQQQQHHDNRQICNCSNYIIL</sequence>
<dbReference type="EMBL" id="JAWDGP010004345">
    <property type="protein sequence ID" value="KAK3765133.1"/>
    <property type="molecule type" value="Genomic_DNA"/>
</dbReference>
<accession>A0AAE1DD83</accession>
<keyword evidence="2" id="KW-1185">Reference proteome</keyword>
<evidence type="ECO:0000313" key="2">
    <source>
        <dbReference type="Proteomes" id="UP001283361"/>
    </source>
</evidence>